<comment type="caution">
    <text evidence="1">The sequence shown here is derived from an EMBL/GenBank/DDBJ whole genome shotgun (WGS) entry which is preliminary data.</text>
</comment>
<evidence type="ECO:0000313" key="1">
    <source>
        <dbReference type="EMBL" id="NQE32793.1"/>
    </source>
</evidence>
<reference evidence="1 2" key="1">
    <citation type="journal article" date="2020" name="Sci. Rep.">
        <title>A novel cyanobacterial geosmin producer, revising GeoA distribution and dispersion patterns in Bacteria.</title>
        <authorList>
            <person name="Churro C."/>
            <person name="Semedo-Aguiar A.P."/>
            <person name="Silva A.D."/>
            <person name="Pereira-Leal J.B."/>
            <person name="Leite R.B."/>
        </authorList>
    </citation>
    <scope>NUCLEOTIDE SEQUENCE [LARGE SCALE GENOMIC DNA]</scope>
    <source>
        <strain evidence="1 2">IPMA8</strain>
    </source>
</reference>
<evidence type="ECO:0000313" key="2">
    <source>
        <dbReference type="Proteomes" id="UP000702425"/>
    </source>
</evidence>
<organism evidence="1 2">
    <name type="scientific">Microcoleus asticus IPMA8</name>
    <dbReference type="NCBI Taxonomy" id="2563858"/>
    <lineage>
        <taxon>Bacteria</taxon>
        <taxon>Bacillati</taxon>
        <taxon>Cyanobacteriota</taxon>
        <taxon>Cyanophyceae</taxon>
        <taxon>Oscillatoriophycideae</taxon>
        <taxon>Oscillatoriales</taxon>
        <taxon>Microcoleaceae</taxon>
        <taxon>Microcoleus</taxon>
        <taxon>Microcoleus asticus</taxon>
    </lineage>
</organism>
<dbReference type="EMBL" id="SRRZ01000006">
    <property type="protein sequence ID" value="NQE32793.1"/>
    <property type="molecule type" value="Genomic_DNA"/>
</dbReference>
<proteinExistence type="predicted"/>
<gene>
    <name evidence="1" type="ORF">E5S67_00510</name>
</gene>
<accession>A0ABX2CS80</accession>
<protein>
    <submittedName>
        <fullName evidence="1">Uncharacterized protein</fullName>
    </submittedName>
</protein>
<dbReference type="Proteomes" id="UP000702425">
    <property type="component" value="Unassembled WGS sequence"/>
</dbReference>
<keyword evidence="2" id="KW-1185">Reference proteome</keyword>
<sequence>MITGYSPRNLQGQDQFLTVLQNDGVPVDDRTSAIPQPLAKVIDRALIDNPEIYYKSAAQFKQALFNSIS</sequence>
<name>A0ABX2CS80_9CYAN</name>